<feature type="compositionally biased region" description="Basic residues" evidence="1">
    <location>
        <begin position="32"/>
        <end position="41"/>
    </location>
</feature>
<evidence type="ECO:0000256" key="1">
    <source>
        <dbReference type="SAM" id="MobiDB-lite"/>
    </source>
</evidence>
<reference evidence="3 4" key="1">
    <citation type="submission" date="2018-07" db="EMBL/GenBank/DDBJ databases">
        <title>The complete nuclear genome of the prasinophyte Chloropicon primus (CCMP1205).</title>
        <authorList>
            <person name="Pombert J.-F."/>
            <person name="Otis C."/>
            <person name="Turmel M."/>
            <person name="Lemieux C."/>
        </authorList>
    </citation>
    <scope>NUCLEOTIDE SEQUENCE [LARGE SCALE GENOMIC DNA]</scope>
    <source>
        <strain evidence="3 4">CCMP1205</strain>
    </source>
</reference>
<evidence type="ECO:0000313" key="3">
    <source>
        <dbReference type="EMBL" id="QDZ26093.1"/>
    </source>
</evidence>
<protein>
    <submittedName>
        <fullName evidence="3">Uncharacterized protein</fullName>
    </submittedName>
</protein>
<name>A0A5B8MZZ2_9CHLO</name>
<evidence type="ECO:0000313" key="4">
    <source>
        <dbReference type="Proteomes" id="UP000316726"/>
    </source>
</evidence>
<organism evidence="3 4">
    <name type="scientific">Chloropicon primus</name>
    <dbReference type="NCBI Taxonomy" id="1764295"/>
    <lineage>
        <taxon>Eukaryota</taxon>
        <taxon>Viridiplantae</taxon>
        <taxon>Chlorophyta</taxon>
        <taxon>Chloropicophyceae</taxon>
        <taxon>Chloropicales</taxon>
        <taxon>Chloropicaceae</taxon>
        <taxon>Chloropicon</taxon>
    </lineage>
</organism>
<accession>A0A5B8MZZ2</accession>
<dbReference type="EMBL" id="CP031053">
    <property type="protein sequence ID" value="QDZ26093.1"/>
    <property type="molecule type" value="Genomic_DNA"/>
</dbReference>
<dbReference type="AlphaFoldDB" id="A0A5B8MZZ2"/>
<gene>
    <name evidence="3" type="ORF">A3770_20p86110</name>
</gene>
<dbReference type="Proteomes" id="UP000316726">
    <property type="component" value="Chromosome 20"/>
</dbReference>
<keyword evidence="2" id="KW-0812">Transmembrane</keyword>
<keyword evidence="2" id="KW-0472">Membrane</keyword>
<keyword evidence="2" id="KW-1133">Transmembrane helix</keyword>
<feature type="transmembrane region" description="Helical" evidence="2">
    <location>
        <begin position="77"/>
        <end position="110"/>
    </location>
</feature>
<sequence>MLSSRIQPEKINKITSKVKFAEPKPSANPLRTVKKKKKAKSAKIAPDPGKGRKPVGTSKADAGRRNPNQIKKASRQLLIACAQLSSMLLLLFMHAILLIWASAVVVSVYFKVEAQGDFVSVNEALEVYGQAHGPNPYSLLEQGVTPQAHIRIASHTTESTDKADEILSFGTYMEDNFHTRALLRTTSAGSLEMIQSSLLVKRGPVDDSSPTDVLLDVDGPVRFGSKTLAPKIADPKRRRLLQDGEAEATKLAEAC</sequence>
<evidence type="ECO:0000256" key="2">
    <source>
        <dbReference type="SAM" id="Phobius"/>
    </source>
</evidence>
<keyword evidence="4" id="KW-1185">Reference proteome</keyword>
<proteinExistence type="predicted"/>
<feature type="region of interest" description="Disordered" evidence="1">
    <location>
        <begin position="17"/>
        <end position="68"/>
    </location>
</feature>